<proteinExistence type="predicted"/>
<evidence type="ECO:0000313" key="1">
    <source>
        <dbReference type="EMBL" id="EMA29666.1"/>
    </source>
</evidence>
<reference evidence="1 2" key="1">
    <citation type="journal article" date="2014" name="PLoS Genet.">
        <title>Phylogenetically driven sequencing of extremely halophilic archaea reveals strategies for static and dynamic osmo-response.</title>
        <authorList>
            <person name="Becker E.A."/>
            <person name="Seitzer P.M."/>
            <person name="Tritt A."/>
            <person name="Larsen D."/>
            <person name="Krusor M."/>
            <person name="Yao A.I."/>
            <person name="Wu D."/>
            <person name="Madern D."/>
            <person name="Eisen J.A."/>
            <person name="Darling A.E."/>
            <person name="Facciotti M.T."/>
        </authorList>
    </citation>
    <scope>NUCLEOTIDE SEQUENCE [LARGE SCALE GENOMIC DNA]</scope>
    <source>
        <strain evidence="2">ATCC 49778 / DSM 6131 / JCM 7785 / NBRC 101032 / NCIMB 13157 / TR-1</strain>
    </source>
</reference>
<keyword evidence="2" id="KW-1185">Reference proteome</keyword>
<accession>M0L7X4</accession>
<dbReference type="AlphaFoldDB" id="M0L7X4"/>
<dbReference type="Proteomes" id="UP000011524">
    <property type="component" value="Unassembled WGS sequence"/>
</dbReference>
<name>M0L7X4_HALJT</name>
<evidence type="ECO:0000313" key="2">
    <source>
        <dbReference type="Proteomes" id="UP000011524"/>
    </source>
</evidence>
<sequence length="68" mass="8008">MFMVYFWTGRHAMVFAIGAKQIMILRYSIGCKKREEDRHTDEEENDRVRSGIWARESIPDVSGENSKQ</sequence>
<organism evidence="1 2">
    <name type="scientific">Haloarcula japonica (strain ATCC 49778 / DSM 6131 / JCM 7785 / NBRC 101032 / NCIMB 13157 / TR-1)</name>
    <dbReference type="NCBI Taxonomy" id="1227453"/>
    <lineage>
        <taxon>Archaea</taxon>
        <taxon>Methanobacteriati</taxon>
        <taxon>Methanobacteriota</taxon>
        <taxon>Stenosarchaea group</taxon>
        <taxon>Halobacteria</taxon>
        <taxon>Halobacteriales</taxon>
        <taxon>Haloarculaceae</taxon>
        <taxon>Haloarcula</taxon>
    </lineage>
</organism>
<dbReference type="EMBL" id="AOLY01000037">
    <property type="protein sequence ID" value="EMA29666.1"/>
    <property type="molecule type" value="Genomic_DNA"/>
</dbReference>
<protein>
    <submittedName>
        <fullName evidence="1">Uncharacterized protein</fullName>
    </submittedName>
</protein>
<gene>
    <name evidence="1" type="ORF">C444_12742</name>
</gene>
<comment type="caution">
    <text evidence="1">The sequence shown here is derived from an EMBL/GenBank/DDBJ whole genome shotgun (WGS) entry which is preliminary data.</text>
</comment>